<evidence type="ECO:0000256" key="1">
    <source>
        <dbReference type="SAM" id="SignalP"/>
    </source>
</evidence>
<accession>A0A540WU20</accession>
<proteinExistence type="predicted"/>
<keyword evidence="1" id="KW-0732">Signal</keyword>
<dbReference type="EMBL" id="VIFM01000136">
    <property type="protein sequence ID" value="TQF12503.1"/>
    <property type="molecule type" value="Genomic_DNA"/>
</dbReference>
<dbReference type="Pfam" id="PF14412">
    <property type="entry name" value="AHH"/>
    <property type="match status" value="1"/>
</dbReference>
<dbReference type="AlphaFoldDB" id="A0A540WU20"/>
<feature type="chain" id="PRO_5021830630" description="Lipoprotein" evidence="1">
    <location>
        <begin position="21"/>
        <end position="458"/>
    </location>
</feature>
<comment type="caution">
    <text evidence="2">The sequence shown here is derived from an EMBL/GenBank/DDBJ whole genome shotgun (WGS) entry which is preliminary data.</text>
</comment>
<sequence>MLPRSSILLLFVMLAGCSSATRSVRLDTGPGKPITFTPRSGDAGPVELNEDDFEEAVAKLGRDVPGSTQPRSDARRLFWFPANDAYAGARGRIGLVSVGSELDSYSDHLPPIGAWRPEADSELTRAYGRWCNRTQRTRDCLHLLEDGPTLGEEGKRTLALQFAMGSVMDETHDALGKMVDPVAVRNTIITAMAVYLGLWLLPEPVSKGVAATLTVCLIAYLGVDTVWNLVAGWRQLAEDVAVATTFDEVRMAGEKYGMVMGENAARIFIMLATAAIGSTAGLAIKAPALPGSAQAVRLADLQGGFRFTAIAEVGSVAIPTEGAVTIALAPGALAMAARGTSAASTAPVDAEGPWHHVASDKFSTSTNNGGPWTPRYQEIFDRAGMSLDDAANQVRVPRHKGPHPREYHEEVYERLDEATSSCKSIERCREALTKILGALAREISKQGTRLNRLVTRTE</sequence>
<feature type="signal peptide" evidence="1">
    <location>
        <begin position="1"/>
        <end position="20"/>
    </location>
</feature>
<keyword evidence="3" id="KW-1185">Reference proteome</keyword>
<dbReference type="Proteomes" id="UP000315369">
    <property type="component" value="Unassembled WGS sequence"/>
</dbReference>
<gene>
    <name evidence="2" type="ORF">FJV41_28635</name>
</gene>
<evidence type="ECO:0000313" key="2">
    <source>
        <dbReference type="EMBL" id="TQF12503.1"/>
    </source>
</evidence>
<dbReference type="RefSeq" id="WP_141645750.1">
    <property type="nucleotide sequence ID" value="NZ_VIFM01000136.1"/>
</dbReference>
<reference evidence="2 3" key="1">
    <citation type="submission" date="2019-06" db="EMBL/GenBank/DDBJ databases">
        <authorList>
            <person name="Livingstone P."/>
            <person name="Whitworth D."/>
        </authorList>
    </citation>
    <scope>NUCLEOTIDE SEQUENCE [LARGE SCALE GENOMIC DNA]</scope>
    <source>
        <strain evidence="2 3">AM401</strain>
    </source>
</reference>
<dbReference type="PROSITE" id="PS51257">
    <property type="entry name" value="PROKAR_LIPOPROTEIN"/>
    <property type="match status" value="1"/>
</dbReference>
<protein>
    <recommendedName>
        <fullName evidence="4">Lipoprotein</fullName>
    </recommendedName>
</protein>
<dbReference type="InterPro" id="IPR032871">
    <property type="entry name" value="AHH_dom_containing"/>
</dbReference>
<organism evidence="2 3">
    <name type="scientific">Myxococcus llanfairpwllgwyngyllgogerychwyrndrobwllllantysiliogogogochensis</name>
    <dbReference type="NCBI Taxonomy" id="2590453"/>
    <lineage>
        <taxon>Bacteria</taxon>
        <taxon>Pseudomonadati</taxon>
        <taxon>Myxococcota</taxon>
        <taxon>Myxococcia</taxon>
        <taxon>Myxococcales</taxon>
        <taxon>Cystobacterineae</taxon>
        <taxon>Myxococcaceae</taxon>
        <taxon>Myxococcus</taxon>
    </lineage>
</organism>
<dbReference type="OrthoDB" id="5378675at2"/>
<evidence type="ECO:0000313" key="3">
    <source>
        <dbReference type="Proteomes" id="UP000315369"/>
    </source>
</evidence>
<name>A0A540WU20_9BACT</name>
<evidence type="ECO:0008006" key="4">
    <source>
        <dbReference type="Google" id="ProtNLM"/>
    </source>
</evidence>